<gene>
    <name evidence="4" type="ORF">NC653_011150</name>
</gene>
<feature type="domain" description="14-3-3" evidence="3">
    <location>
        <begin position="8"/>
        <end position="251"/>
    </location>
</feature>
<name>A0AAD6R2L5_9ROSI</name>
<dbReference type="Pfam" id="PF00244">
    <property type="entry name" value="14-3-3"/>
    <property type="match status" value="1"/>
</dbReference>
<dbReference type="Gene3D" id="1.20.190.20">
    <property type="entry name" value="14-3-3 domain"/>
    <property type="match status" value="1"/>
</dbReference>
<dbReference type="PROSITE" id="PS00797">
    <property type="entry name" value="1433_2"/>
    <property type="match status" value="1"/>
</dbReference>
<comment type="similarity">
    <text evidence="1 2">Belongs to the 14-3-3 family.</text>
</comment>
<evidence type="ECO:0000313" key="5">
    <source>
        <dbReference type="Proteomes" id="UP001164929"/>
    </source>
</evidence>
<evidence type="ECO:0000259" key="3">
    <source>
        <dbReference type="SMART" id="SM00101"/>
    </source>
</evidence>
<sequence>MSLTESSREENVYMAKLAEQAERYEEMVEFMEKVAKTVDSEELTVEERNLLSVAYKNVIGARRASWRIISSIEQKEESRGNEDHVTIIKEYRGKIEAELSKICDGILNLLESHLIPSASSAESKVFYLKMKGDYHRYLAEFKTGAERKEAAESTLLAYKSAQDIALTELAPTHPIRLGLALNFSVFYYEILNSPDRACSLAKQAFDEAISELDTLGEESYKDSTLIMQLLRDNLTLWTSDITMTPGTRSRKLQNVNRGERGRSDEVQFIGYMHSVLLSCEIYRRLWVVLVGFINEFDNLECRATVLGIEMYQQIIKLLVLMPTIWVDVFTRFLSSNSEFGVPCGSAI</sequence>
<organism evidence="4 5">
    <name type="scientific">Populus alba x Populus x berolinensis</name>
    <dbReference type="NCBI Taxonomy" id="444605"/>
    <lineage>
        <taxon>Eukaryota</taxon>
        <taxon>Viridiplantae</taxon>
        <taxon>Streptophyta</taxon>
        <taxon>Embryophyta</taxon>
        <taxon>Tracheophyta</taxon>
        <taxon>Spermatophyta</taxon>
        <taxon>Magnoliopsida</taxon>
        <taxon>eudicotyledons</taxon>
        <taxon>Gunneridae</taxon>
        <taxon>Pentapetalae</taxon>
        <taxon>rosids</taxon>
        <taxon>fabids</taxon>
        <taxon>Malpighiales</taxon>
        <taxon>Salicaceae</taxon>
        <taxon>Saliceae</taxon>
        <taxon>Populus</taxon>
    </lineage>
</organism>
<keyword evidence="5" id="KW-1185">Reference proteome</keyword>
<dbReference type="InterPro" id="IPR023409">
    <property type="entry name" value="14-3-3_CS"/>
</dbReference>
<dbReference type="SMART" id="SM00101">
    <property type="entry name" value="14_3_3"/>
    <property type="match status" value="1"/>
</dbReference>
<dbReference type="PRINTS" id="PR00305">
    <property type="entry name" value="1433ZETA"/>
</dbReference>
<evidence type="ECO:0000256" key="2">
    <source>
        <dbReference type="RuleBase" id="RU003466"/>
    </source>
</evidence>
<dbReference type="AlphaFoldDB" id="A0AAD6R2L5"/>
<dbReference type="Proteomes" id="UP001164929">
    <property type="component" value="Chromosome 4"/>
</dbReference>
<evidence type="ECO:0000256" key="1">
    <source>
        <dbReference type="ARBA" id="ARBA00006141"/>
    </source>
</evidence>
<reference evidence="4 5" key="1">
    <citation type="journal article" date="2023" name="Mol. Ecol. Resour.">
        <title>Chromosome-level genome assembly of a triploid poplar Populus alba 'Berolinensis'.</title>
        <authorList>
            <person name="Chen S."/>
            <person name="Yu Y."/>
            <person name="Wang X."/>
            <person name="Wang S."/>
            <person name="Zhang T."/>
            <person name="Zhou Y."/>
            <person name="He R."/>
            <person name="Meng N."/>
            <person name="Wang Y."/>
            <person name="Liu W."/>
            <person name="Liu Z."/>
            <person name="Liu J."/>
            <person name="Guo Q."/>
            <person name="Huang H."/>
            <person name="Sederoff R.R."/>
            <person name="Wang G."/>
            <person name="Qu G."/>
            <person name="Chen S."/>
        </authorList>
    </citation>
    <scope>NUCLEOTIDE SEQUENCE [LARGE SCALE GENOMIC DNA]</scope>
    <source>
        <strain evidence="4">SC-2020</strain>
    </source>
</reference>
<dbReference type="SUPFAM" id="SSF48445">
    <property type="entry name" value="14-3-3 protein"/>
    <property type="match status" value="1"/>
</dbReference>
<dbReference type="InterPro" id="IPR000308">
    <property type="entry name" value="14-3-3"/>
</dbReference>
<dbReference type="PANTHER" id="PTHR18860">
    <property type="entry name" value="14-3-3 PROTEIN"/>
    <property type="match status" value="1"/>
</dbReference>
<dbReference type="EMBL" id="JAQIZT010000004">
    <property type="protein sequence ID" value="KAJ7000595.1"/>
    <property type="molecule type" value="Genomic_DNA"/>
</dbReference>
<dbReference type="CDD" id="cd10026">
    <property type="entry name" value="14-3-3_plant"/>
    <property type="match status" value="1"/>
</dbReference>
<accession>A0AAD6R2L5</accession>
<dbReference type="InterPro" id="IPR036815">
    <property type="entry name" value="14-3-3_dom_sf"/>
</dbReference>
<comment type="caution">
    <text evidence="4">The sequence shown here is derived from an EMBL/GenBank/DDBJ whole genome shotgun (WGS) entry which is preliminary data.</text>
</comment>
<protein>
    <submittedName>
        <fullName evidence="4">14-3-3-like protein A</fullName>
    </submittedName>
</protein>
<dbReference type="FunFam" id="1.20.190.20:FF:000002">
    <property type="entry name" value="14-3-3 protein epsilon"/>
    <property type="match status" value="1"/>
</dbReference>
<proteinExistence type="inferred from homology"/>
<dbReference type="PROSITE" id="PS00796">
    <property type="entry name" value="1433_1"/>
    <property type="match status" value="1"/>
</dbReference>
<evidence type="ECO:0000313" key="4">
    <source>
        <dbReference type="EMBL" id="KAJ7000595.1"/>
    </source>
</evidence>
<dbReference type="InterPro" id="IPR023410">
    <property type="entry name" value="14-3-3_domain"/>
</dbReference>